<reference evidence="2 3" key="1">
    <citation type="submission" date="2024-09" db="EMBL/GenBank/DDBJ databases">
        <authorList>
            <person name="Sun Q."/>
            <person name="Mori K."/>
        </authorList>
    </citation>
    <scope>NUCLEOTIDE SEQUENCE [LARGE SCALE GENOMIC DNA]</scope>
    <source>
        <strain evidence="2 3">JCM 6917</strain>
    </source>
</reference>
<evidence type="ECO:0000313" key="3">
    <source>
        <dbReference type="Proteomes" id="UP001589709"/>
    </source>
</evidence>
<feature type="compositionally biased region" description="Low complexity" evidence="1">
    <location>
        <begin position="73"/>
        <end position="82"/>
    </location>
</feature>
<evidence type="ECO:0000313" key="2">
    <source>
        <dbReference type="EMBL" id="MFB9464672.1"/>
    </source>
</evidence>
<dbReference type="EMBL" id="JBHMCY010000033">
    <property type="protein sequence ID" value="MFB9464672.1"/>
    <property type="molecule type" value="Genomic_DNA"/>
</dbReference>
<dbReference type="Proteomes" id="UP001589709">
    <property type="component" value="Unassembled WGS sequence"/>
</dbReference>
<dbReference type="RefSeq" id="WP_381347355.1">
    <property type="nucleotide sequence ID" value="NZ_JBHMCY010000033.1"/>
</dbReference>
<evidence type="ECO:0000256" key="1">
    <source>
        <dbReference type="SAM" id="MobiDB-lite"/>
    </source>
</evidence>
<sequence>MARRRWSARSTAHPTGLTGEAPRTRVSRGVADRWEHQGIAYVPFGPAHVVRHLLRPDRVRRWHRTPRRRCTRPWCTPAAAAPPHGPKPRAVRRLRRRGAPGEAA</sequence>
<feature type="region of interest" description="Disordered" evidence="1">
    <location>
        <begin position="1"/>
        <end position="26"/>
    </location>
</feature>
<protein>
    <submittedName>
        <fullName evidence="2">Uncharacterized protein</fullName>
    </submittedName>
</protein>
<gene>
    <name evidence="2" type="ORF">ACFF45_18660</name>
</gene>
<comment type="caution">
    <text evidence="2">The sequence shown here is derived from an EMBL/GenBank/DDBJ whole genome shotgun (WGS) entry which is preliminary data.</text>
</comment>
<proteinExistence type="predicted"/>
<name>A0ABV5N3A2_9ACTN</name>
<feature type="region of interest" description="Disordered" evidence="1">
    <location>
        <begin position="73"/>
        <end position="104"/>
    </location>
</feature>
<accession>A0ABV5N3A2</accession>
<organism evidence="2 3">
    <name type="scientific">Streptomyces cinereospinus</name>
    <dbReference type="NCBI Taxonomy" id="285561"/>
    <lineage>
        <taxon>Bacteria</taxon>
        <taxon>Bacillati</taxon>
        <taxon>Actinomycetota</taxon>
        <taxon>Actinomycetes</taxon>
        <taxon>Kitasatosporales</taxon>
        <taxon>Streptomycetaceae</taxon>
        <taxon>Streptomyces</taxon>
    </lineage>
</organism>
<feature type="compositionally biased region" description="Basic residues" evidence="1">
    <location>
        <begin position="86"/>
        <end position="98"/>
    </location>
</feature>
<keyword evidence="3" id="KW-1185">Reference proteome</keyword>